<dbReference type="InterPro" id="IPR001227">
    <property type="entry name" value="Ac_transferase_dom_sf"/>
</dbReference>
<dbReference type="SMART" id="SM00827">
    <property type="entry name" value="PKS_AT"/>
    <property type="match status" value="1"/>
</dbReference>
<dbReference type="InterPro" id="IPR004410">
    <property type="entry name" value="Malonyl_CoA-ACP_transAc_FabD"/>
</dbReference>
<evidence type="ECO:0000256" key="3">
    <source>
        <dbReference type="ARBA" id="ARBA00022679"/>
    </source>
</evidence>
<dbReference type="SUPFAM" id="SSF52151">
    <property type="entry name" value="FabD/lysophospholipase-like"/>
    <property type="match status" value="1"/>
</dbReference>
<dbReference type="PANTHER" id="PTHR42681:SF1">
    <property type="entry name" value="MALONYL-COA-ACYL CARRIER PROTEIN TRANSACYLASE, MITOCHONDRIAL"/>
    <property type="match status" value="1"/>
</dbReference>
<dbReference type="STRING" id="1212491.LFA_0662"/>
<reference evidence="10" key="1">
    <citation type="submission" date="2014-09" db="EMBL/GenBank/DDBJ databases">
        <authorList>
            <person name="Gomez-Valero L."/>
        </authorList>
    </citation>
    <scope>NUCLEOTIDE SEQUENCE [LARGE SCALE GENOMIC DNA]</scope>
    <source>
        <strain evidence="10">ATCC700992</strain>
    </source>
</reference>
<dbReference type="InterPro" id="IPR014043">
    <property type="entry name" value="Acyl_transferase_dom"/>
</dbReference>
<keyword evidence="4 6" id="KW-0012">Acyltransferase</keyword>
<dbReference type="GO" id="GO:0005829">
    <property type="term" value="C:cytosol"/>
    <property type="evidence" value="ECO:0007669"/>
    <property type="project" value="TreeGrafter"/>
</dbReference>
<evidence type="ECO:0000256" key="7">
    <source>
        <dbReference type="PIRSR" id="PIRSR000446-1"/>
    </source>
</evidence>
<dbReference type="Pfam" id="PF00698">
    <property type="entry name" value="Acyl_transf_1"/>
    <property type="match status" value="1"/>
</dbReference>
<evidence type="ECO:0000256" key="2">
    <source>
        <dbReference type="ARBA" id="ARBA00018953"/>
    </source>
</evidence>
<evidence type="ECO:0000256" key="4">
    <source>
        <dbReference type="ARBA" id="ARBA00023315"/>
    </source>
</evidence>
<evidence type="ECO:0000256" key="5">
    <source>
        <dbReference type="ARBA" id="ARBA00048462"/>
    </source>
</evidence>
<gene>
    <name evidence="9" type="primary">pksC</name>
    <name evidence="9" type="ORF">LFA_0662</name>
</gene>
<comment type="similarity">
    <text evidence="6">Belongs to the fabD family.</text>
</comment>
<dbReference type="KEGG" id="lfa:LFA_0662"/>
<evidence type="ECO:0000256" key="6">
    <source>
        <dbReference type="PIRNR" id="PIRNR000446"/>
    </source>
</evidence>
<keyword evidence="10" id="KW-1185">Reference proteome</keyword>
<dbReference type="InterPro" id="IPR050858">
    <property type="entry name" value="Mal-CoA-ACP_Trans/PKS_FabD"/>
</dbReference>
<dbReference type="NCBIfam" id="TIGR00128">
    <property type="entry name" value="fabD"/>
    <property type="match status" value="1"/>
</dbReference>
<proteinExistence type="inferred from homology"/>
<name>A0A098G2C1_9GAMM</name>
<organism evidence="9 10">
    <name type="scientific">Legionella fallonii LLAP-10</name>
    <dbReference type="NCBI Taxonomy" id="1212491"/>
    <lineage>
        <taxon>Bacteria</taxon>
        <taxon>Pseudomonadati</taxon>
        <taxon>Pseudomonadota</taxon>
        <taxon>Gammaproteobacteria</taxon>
        <taxon>Legionellales</taxon>
        <taxon>Legionellaceae</taxon>
        <taxon>Legionella</taxon>
    </lineage>
</organism>
<dbReference type="PIRSF" id="PIRSF000446">
    <property type="entry name" value="Mct"/>
    <property type="match status" value="1"/>
</dbReference>
<dbReference type="RefSeq" id="WP_231865892.1">
    <property type="nucleotide sequence ID" value="NZ_LN614827.1"/>
</dbReference>
<dbReference type="Proteomes" id="UP000032430">
    <property type="component" value="Chromosome I"/>
</dbReference>
<evidence type="ECO:0000313" key="10">
    <source>
        <dbReference type="Proteomes" id="UP000032430"/>
    </source>
</evidence>
<keyword evidence="3 6" id="KW-0808">Transferase</keyword>
<dbReference type="InterPro" id="IPR016036">
    <property type="entry name" value="Malonyl_transacylase_ACP-bd"/>
</dbReference>
<feature type="active site" evidence="7">
    <location>
        <position position="113"/>
    </location>
</feature>
<accession>A0A098G2C1</accession>
<dbReference type="Gene3D" id="3.40.366.10">
    <property type="entry name" value="Malonyl-Coenzyme A Acyl Carrier Protein, domain 2"/>
    <property type="match status" value="1"/>
</dbReference>
<dbReference type="Gene3D" id="3.30.70.250">
    <property type="entry name" value="Malonyl-CoA ACP transacylase, ACP-binding"/>
    <property type="match status" value="1"/>
</dbReference>
<feature type="domain" description="Malonyl-CoA:ACP transacylase (MAT)" evidence="8">
    <location>
        <begin position="32"/>
        <end position="302"/>
    </location>
</feature>
<evidence type="ECO:0000256" key="1">
    <source>
        <dbReference type="ARBA" id="ARBA00013258"/>
    </source>
</evidence>
<protein>
    <recommendedName>
        <fullName evidence="2 6">Malonyl CoA-acyl carrier protein transacylase</fullName>
        <ecNumber evidence="1 6">2.3.1.39</ecNumber>
    </recommendedName>
</protein>
<dbReference type="GO" id="GO:0004314">
    <property type="term" value="F:[acyl-carrier-protein] S-malonyltransferase activity"/>
    <property type="evidence" value="ECO:0007669"/>
    <property type="project" value="UniProtKB-EC"/>
</dbReference>
<sequence>MLLTPYLITIYLLHWIIDIAYHNEKPDMTTFMFPGQGAQKKGMGEHLFNEFSQKTQQANDILGYSIQELCLADPQEQLGNTQYTQPALYVIEALSFLNHINSTPPPTYCIGHSLGEYSALFAAGVFDFETGLRLIKKRGELMAQSTGGSMLAVVGLPLERLAELLKLHHLESIDYANLNSPKQTVLSGPSADIAKAKEILSTEAKMCVTLPVSGAFHSRYMQDAAHEFGQFIKQFEFKAPDITVIANATVQPYNAENIKENLIRQIDQSVRWSETINYLHQQGETEFIEIGPGNVLTRLLTYF</sequence>
<dbReference type="PANTHER" id="PTHR42681">
    <property type="entry name" value="MALONYL-COA-ACYL CARRIER PROTEIN TRANSACYLASE, MITOCHONDRIAL"/>
    <property type="match status" value="1"/>
</dbReference>
<evidence type="ECO:0000313" key="9">
    <source>
        <dbReference type="EMBL" id="CEG56114.1"/>
    </source>
</evidence>
<feature type="active site" evidence="7">
    <location>
        <position position="217"/>
    </location>
</feature>
<dbReference type="EC" id="2.3.1.39" evidence="1 6"/>
<dbReference type="HOGENOM" id="CLU_030558_1_3_6"/>
<dbReference type="InterPro" id="IPR024925">
    <property type="entry name" value="Malonyl_CoA-ACP_transAc"/>
</dbReference>
<comment type="catalytic activity">
    <reaction evidence="5 6">
        <text>holo-[ACP] + malonyl-CoA = malonyl-[ACP] + CoA</text>
        <dbReference type="Rhea" id="RHEA:41792"/>
        <dbReference type="Rhea" id="RHEA-COMP:9623"/>
        <dbReference type="Rhea" id="RHEA-COMP:9685"/>
        <dbReference type="ChEBI" id="CHEBI:57287"/>
        <dbReference type="ChEBI" id="CHEBI:57384"/>
        <dbReference type="ChEBI" id="CHEBI:64479"/>
        <dbReference type="ChEBI" id="CHEBI:78449"/>
        <dbReference type="EC" id="2.3.1.39"/>
    </reaction>
</comment>
<dbReference type="InterPro" id="IPR016035">
    <property type="entry name" value="Acyl_Trfase/lysoPLipase"/>
</dbReference>
<dbReference type="AlphaFoldDB" id="A0A098G2C1"/>
<dbReference type="GO" id="GO:0006633">
    <property type="term" value="P:fatty acid biosynthetic process"/>
    <property type="evidence" value="ECO:0007669"/>
    <property type="project" value="TreeGrafter"/>
</dbReference>
<dbReference type="SUPFAM" id="SSF55048">
    <property type="entry name" value="Probable ACP-binding domain of malonyl-CoA ACP transacylase"/>
    <property type="match status" value="1"/>
</dbReference>
<evidence type="ECO:0000259" key="8">
    <source>
        <dbReference type="SMART" id="SM00827"/>
    </source>
</evidence>
<dbReference type="EMBL" id="LN614827">
    <property type="protein sequence ID" value="CEG56114.1"/>
    <property type="molecule type" value="Genomic_DNA"/>
</dbReference>